<dbReference type="AlphaFoldDB" id="A0A133YHA4"/>
<protein>
    <submittedName>
        <fullName evidence="1">Uncharacterized protein</fullName>
    </submittedName>
</protein>
<gene>
    <name evidence="1" type="ORF">HMPREF1872_00257</name>
</gene>
<organism evidence="1 2">
    <name type="scientific">Amygdalobacter nucleatus</name>
    <dbReference type="NCBI Taxonomy" id="3029274"/>
    <lineage>
        <taxon>Bacteria</taxon>
        <taxon>Bacillati</taxon>
        <taxon>Bacillota</taxon>
        <taxon>Clostridia</taxon>
        <taxon>Eubacteriales</taxon>
        <taxon>Oscillospiraceae</taxon>
        <taxon>Amygdalobacter</taxon>
    </lineage>
</organism>
<dbReference type="EMBL" id="LSCV01000002">
    <property type="protein sequence ID" value="KXB42569.1"/>
    <property type="molecule type" value="Genomic_DNA"/>
</dbReference>
<dbReference type="STRING" id="1497955.HMPREF1872_00257"/>
<keyword evidence="2" id="KW-1185">Reference proteome</keyword>
<dbReference type="Proteomes" id="UP000070080">
    <property type="component" value="Unassembled WGS sequence"/>
</dbReference>
<comment type="caution">
    <text evidence="1">The sequence shown here is derived from an EMBL/GenBank/DDBJ whole genome shotgun (WGS) entry which is preliminary data.</text>
</comment>
<evidence type="ECO:0000313" key="2">
    <source>
        <dbReference type="Proteomes" id="UP000070080"/>
    </source>
</evidence>
<name>A0A133YHA4_9FIRM</name>
<accession>A0A133YHA4</accession>
<sequence length="46" mass="5586">MLNCHENIQTVLSLLFGKAYVYQWLLFHGILRDVRRQFAYIRLFVV</sequence>
<evidence type="ECO:0000313" key="1">
    <source>
        <dbReference type="EMBL" id="KXB42569.1"/>
    </source>
</evidence>
<proteinExistence type="predicted"/>
<reference evidence="2" key="1">
    <citation type="submission" date="2016-01" db="EMBL/GenBank/DDBJ databases">
        <authorList>
            <person name="Mitreva M."/>
            <person name="Pepin K.H."/>
            <person name="Mihindukulasuriya K.A."/>
            <person name="Fulton R."/>
            <person name="Fronick C."/>
            <person name="O'Laughlin M."/>
            <person name="Miner T."/>
            <person name="Herter B."/>
            <person name="Rosa B.A."/>
            <person name="Cordes M."/>
            <person name="Tomlinson C."/>
            <person name="Wollam A."/>
            <person name="Palsikar V.B."/>
            <person name="Mardis E.R."/>
            <person name="Wilson R.K."/>
        </authorList>
    </citation>
    <scope>NUCLEOTIDE SEQUENCE [LARGE SCALE GENOMIC DNA]</scope>
    <source>
        <strain evidence="2">KA00274</strain>
    </source>
</reference>